<evidence type="ECO:0000313" key="9">
    <source>
        <dbReference type="EMBL" id="CUS05290.2"/>
    </source>
</evidence>
<proteinExistence type="inferred from homology"/>
<dbReference type="OrthoDB" id="9803205at2"/>
<dbReference type="PROSITE" id="PS50084">
    <property type="entry name" value="KH_TYPE_1"/>
    <property type="match status" value="1"/>
</dbReference>
<dbReference type="InterPro" id="IPR003607">
    <property type="entry name" value="HD/PDEase_dom"/>
</dbReference>
<dbReference type="GO" id="GO:0006402">
    <property type="term" value="P:mRNA catabolic process"/>
    <property type="evidence" value="ECO:0007669"/>
    <property type="project" value="UniProtKB-UniRule"/>
</dbReference>
<keyword evidence="4 5" id="KW-0694">RNA-binding</keyword>
<protein>
    <recommendedName>
        <fullName evidence="5 6">Ribonuclease Y</fullName>
        <shortName evidence="5">RNase Y</shortName>
        <ecNumber evidence="5 6">3.1.-.-</ecNumber>
    </recommendedName>
</protein>
<dbReference type="InterPro" id="IPR004087">
    <property type="entry name" value="KH_dom"/>
</dbReference>
<dbReference type="InterPro" id="IPR022711">
    <property type="entry name" value="RNase_Y_N"/>
</dbReference>
<dbReference type="KEGG" id="pbf:CFX0092_A3412"/>
<dbReference type="EC" id="3.1.-.-" evidence="5 6"/>
<dbReference type="InterPro" id="IPR006674">
    <property type="entry name" value="HD_domain"/>
</dbReference>
<dbReference type="InterPro" id="IPR006675">
    <property type="entry name" value="HDIG_dom"/>
</dbReference>
<evidence type="ECO:0000256" key="4">
    <source>
        <dbReference type="ARBA" id="ARBA00022884"/>
    </source>
</evidence>
<dbReference type="SUPFAM" id="SSF54791">
    <property type="entry name" value="Eukaryotic type KH-domain (KH-domain type I)"/>
    <property type="match status" value="1"/>
</dbReference>
<keyword evidence="3 5" id="KW-0378">Hydrolase</keyword>
<dbReference type="HAMAP" id="MF_00335">
    <property type="entry name" value="RNase_Y"/>
    <property type="match status" value="1"/>
</dbReference>
<dbReference type="PANTHER" id="PTHR12826">
    <property type="entry name" value="RIBONUCLEASE Y"/>
    <property type="match status" value="1"/>
</dbReference>
<dbReference type="Pfam" id="PF00013">
    <property type="entry name" value="KH_1"/>
    <property type="match status" value="1"/>
</dbReference>
<name>A0A160T8L7_9CHLR</name>
<dbReference type="PANTHER" id="PTHR12826:SF15">
    <property type="entry name" value="RIBONUCLEASE Y"/>
    <property type="match status" value="1"/>
</dbReference>
<evidence type="ECO:0000259" key="8">
    <source>
        <dbReference type="PROSITE" id="PS51831"/>
    </source>
</evidence>
<dbReference type="GO" id="GO:0004521">
    <property type="term" value="F:RNA endonuclease activity"/>
    <property type="evidence" value="ECO:0007669"/>
    <property type="project" value="UniProtKB-UniRule"/>
</dbReference>
<evidence type="ECO:0000256" key="1">
    <source>
        <dbReference type="ARBA" id="ARBA00022722"/>
    </source>
</evidence>
<evidence type="ECO:0000313" key="10">
    <source>
        <dbReference type="Proteomes" id="UP000215027"/>
    </source>
</evidence>
<dbReference type="SUPFAM" id="SSF109604">
    <property type="entry name" value="HD-domain/PDEase-like"/>
    <property type="match status" value="1"/>
</dbReference>
<dbReference type="Gene3D" id="3.30.1370.10">
    <property type="entry name" value="K Homology domain, type 1"/>
    <property type="match status" value="1"/>
</dbReference>
<keyword evidence="10" id="KW-1185">Reference proteome</keyword>
<comment type="function">
    <text evidence="5">Endoribonuclease that initiates mRNA decay.</text>
</comment>
<evidence type="ECO:0000256" key="5">
    <source>
        <dbReference type="HAMAP-Rule" id="MF_00335"/>
    </source>
</evidence>
<dbReference type="NCBIfam" id="TIGR03319">
    <property type="entry name" value="RNase_Y"/>
    <property type="match status" value="1"/>
</dbReference>
<dbReference type="InterPro" id="IPR036612">
    <property type="entry name" value="KH_dom_type_1_sf"/>
</dbReference>
<dbReference type="PROSITE" id="PS51831">
    <property type="entry name" value="HD"/>
    <property type="match status" value="1"/>
</dbReference>
<evidence type="ECO:0000256" key="7">
    <source>
        <dbReference type="SAM" id="MobiDB-lite"/>
    </source>
</evidence>
<comment type="similarity">
    <text evidence="5">Belongs to the RNase Y family.</text>
</comment>
<sequence length="510" mass="56706">MELWIGLLIGVVVGAVIAALVTRAVLQPRIAETVAAAEAEISEKRLAAERESDNILRVSREETQELRLEAEKAIERRYQDLARAEERVDRRGANQDQQAKNLEQREQVLNKRQGRLDKRQNDLGNLEQEHRQKLEETAAMTTDEARQVLIQQVEKEAQQDLARVVREIDNRAKETAEEQARKIIALSIQRLAGDQVADMVVSVVPLPSDEMKGRIIGRNGRNIRAFEQAAGVDIIVDDTPEAVTVSSFDPVRREVARRALAKLITDGRIHPARIEKLISDAQEEVERVIKESGEQAAYEANVHGLHPEILKTLGRLKYRTSYGQNQLNHSVEAAHIAAMLAAELGANIETAKMGALLHDLGKAMDHDQEGTHAQIGAEFAKRFKVPAVVVNAIASHHHEVEQETIEAILVEAADAISGARPGARRENLENYIKRVRTLEDIATSFPGVESAYALQAGREIRVLVKPNQIDDLAAVRLSKDISKNIEDSMQYPGQIQVTVIRETRAVGFAK</sequence>
<dbReference type="EMBL" id="LN890655">
    <property type="protein sequence ID" value="CUS05290.2"/>
    <property type="molecule type" value="Genomic_DNA"/>
</dbReference>
<dbReference type="InterPro" id="IPR004088">
    <property type="entry name" value="KH_dom_type_1"/>
</dbReference>
<dbReference type="InterPro" id="IPR017705">
    <property type="entry name" value="Ribonuclease_Y"/>
</dbReference>
<organism evidence="9 10">
    <name type="scientific">Candidatus Promineifilum breve</name>
    <dbReference type="NCBI Taxonomy" id="1806508"/>
    <lineage>
        <taxon>Bacteria</taxon>
        <taxon>Bacillati</taxon>
        <taxon>Chloroflexota</taxon>
        <taxon>Ardenticatenia</taxon>
        <taxon>Candidatus Promineifilales</taxon>
        <taxon>Candidatus Promineifilaceae</taxon>
        <taxon>Candidatus Promineifilum</taxon>
    </lineage>
</organism>
<dbReference type="CDD" id="cd22431">
    <property type="entry name" value="KH-I_RNaseY"/>
    <property type="match status" value="1"/>
</dbReference>
<dbReference type="GO" id="GO:0003723">
    <property type="term" value="F:RNA binding"/>
    <property type="evidence" value="ECO:0007669"/>
    <property type="project" value="UniProtKB-UniRule"/>
</dbReference>
<dbReference type="SMART" id="SM00471">
    <property type="entry name" value="HDc"/>
    <property type="match status" value="1"/>
</dbReference>
<dbReference type="GO" id="GO:0016787">
    <property type="term" value="F:hydrolase activity"/>
    <property type="evidence" value="ECO:0007669"/>
    <property type="project" value="UniProtKB-KW"/>
</dbReference>
<dbReference type="RefSeq" id="WP_095044523.1">
    <property type="nucleotide sequence ID" value="NZ_LN890655.1"/>
</dbReference>
<feature type="region of interest" description="Disordered" evidence="7">
    <location>
        <begin position="85"/>
        <end position="106"/>
    </location>
</feature>
<keyword evidence="1 5" id="KW-0540">Nuclease</keyword>
<dbReference type="Gene3D" id="1.10.3210.10">
    <property type="entry name" value="Hypothetical protein af1432"/>
    <property type="match status" value="1"/>
</dbReference>
<evidence type="ECO:0000256" key="6">
    <source>
        <dbReference type="NCBIfam" id="TIGR03319"/>
    </source>
</evidence>
<dbReference type="Pfam" id="PF12072">
    <property type="entry name" value="RNase_Y_N"/>
    <property type="match status" value="1"/>
</dbReference>
<evidence type="ECO:0000256" key="3">
    <source>
        <dbReference type="ARBA" id="ARBA00022801"/>
    </source>
</evidence>
<dbReference type="AlphaFoldDB" id="A0A160T8L7"/>
<evidence type="ECO:0000256" key="2">
    <source>
        <dbReference type="ARBA" id="ARBA00022759"/>
    </source>
</evidence>
<dbReference type="GO" id="GO:0005886">
    <property type="term" value="C:plasma membrane"/>
    <property type="evidence" value="ECO:0007669"/>
    <property type="project" value="UniProtKB-UniRule"/>
</dbReference>
<gene>
    <name evidence="5 9" type="primary">rny</name>
    <name evidence="9" type="ORF">CFX0092_A3412</name>
</gene>
<accession>A0A160T8L7</accession>
<dbReference type="Pfam" id="PF01966">
    <property type="entry name" value="HD"/>
    <property type="match status" value="1"/>
</dbReference>
<dbReference type="NCBIfam" id="TIGR00277">
    <property type="entry name" value="HDIG"/>
    <property type="match status" value="1"/>
</dbReference>
<dbReference type="Proteomes" id="UP000215027">
    <property type="component" value="Chromosome I"/>
</dbReference>
<reference evidence="9" key="1">
    <citation type="submission" date="2016-01" db="EMBL/GenBank/DDBJ databases">
        <authorList>
            <person name="Mcilroy J.S."/>
            <person name="Karst M S."/>
            <person name="Albertsen M."/>
        </authorList>
    </citation>
    <scope>NUCLEOTIDE SEQUENCE</scope>
    <source>
        <strain evidence="9">Cfx-K</strain>
    </source>
</reference>
<keyword evidence="2 5" id="KW-0255">Endonuclease</keyword>
<feature type="domain" description="HD" evidence="8">
    <location>
        <begin position="326"/>
        <end position="419"/>
    </location>
</feature>
<dbReference type="CDD" id="cd00077">
    <property type="entry name" value="HDc"/>
    <property type="match status" value="1"/>
</dbReference>
<dbReference type="SMART" id="SM00322">
    <property type="entry name" value="KH"/>
    <property type="match status" value="1"/>
</dbReference>